<reference evidence="3" key="1">
    <citation type="submission" date="2020-05" db="EMBL/GenBank/DDBJ databases">
        <authorList>
            <person name="Chiriac C."/>
            <person name="Salcher M."/>
            <person name="Ghai R."/>
            <person name="Kavagutti S V."/>
        </authorList>
    </citation>
    <scope>NUCLEOTIDE SEQUENCE</scope>
</reference>
<dbReference type="PANTHER" id="PTHR42760">
    <property type="entry name" value="SHORT-CHAIN DEHYDROGENASES/REDUCTASES FAMILY MEMBER"/>
    <property type="match status" value="1"/>
</dbReference>
<name>A0A6J6BU62_9ZZZZ</name>
<organism evidence="3">
    <name type="scientific">freshwater metagenome</name>
    <dbReference type="NCBI Taxonomy" id="449393"/>
    <lineage>
        <taxon>unclassified sequences</taxon>
        <taxon>metagenomes</taxon>
        <taxon>ecological metagenomes</taxon>
    </lineage>
</organism>
<dbReference type="GO" id="GO:0048038">
    <property type="term" value="F:quinone binding"/>
    <property type="evidence" value="ECO:0007669"/>
    <property type="project" value="TreeGrafter"/>
</dbReference>
<dbReference type="AlphaFoldDB" id="A0A6J6BU62"/>
<proteinExistence type="inferred from homology"/>
<evidence type="ECO:0000256" key="1">
    <source>
        <dbReference type="ARBA" id="ARBA00006484"/>
    </source>
</evidence>
<dbReference type="GO" id="GO:0016616">
    <property type="term" value="F:oxidoreductase activity, acting on the CH-OH group of donors, NAD or NADP as acceptor"/>
    <property type="evidence" value="ECO:0007669"/>
    <property type="project" value="TreeGrafter"/>
</dbReference>
<dbReference type="InterPro" id="IPR002347">
    <property type="entry name" value="SDR_fam"/>
</dbReference>
<dbReference type="PANTHER" id="PTHR42760:SF133">
    <property type="entry name" value="3-OXOACYL-[ACYL-CARRIER-PROTEIN] REDUCTASE"/>
    <property type="match status" value="1"/>
</dbReference>
<gene>
    <name evidence="3" type="ORF">UFOPK1440_00532</name>
    <name evidence="4" type="ORF">UFOPK1946_00449</name>
</gene>
<dbReference type="PRINTS" id="PR00080">
    <property type="entry name" value="SDRFAMILY"/>
</dbReference>
<dbReference type="InterPro" id="IPR036291">
    <property type="entry name" value="NAD(P)-bd_dom_sf"/>
</dbReference>
<dbReference type="GO" id="GO:0006633">
    <property type="term" value="P:fatty acid biosynthetic process"/>
    <property type="evidence" value="ECO:0007669"/>
    <property type="project" value="TreeGrafter"/>
</dbReference>
<sequence>MWRSDSGLTGNSVVVTGAAGGIGSEVAIAFAEAGAHVLLVDIPGSKLAEALGRLPGSGHAILEADLADLSQHTKIFERAEELAPFVALAHCAAVLRRRASVEEITEEDWDFQIDINLKATFFLNRAAYLALKGHNRHGSIVNFASQGWWTGGFGGSVVYAASKGGIVSMTRGLARSFAPAGVRVNAVSPGGVETSMLRDGQSDEAMKSFISMIPMGRTAEPAEMTGAVLFLASSASQYMTGTVLNVSGGQLMY</sequence>
<protein>
    <submittedName>
        <fullName evidence="3">Unannotated protein</fullName>
    </submittedName>
</protein>
<dbReference type="EMBL" id="CAEZSP010000019">
    <property type="protein sequence ID" value="CAB4542227.1"/>
    <property type="molecule type" value="Genomic_DNA"/>
</dbReference>
<evidence type="ECO:0000313" key="4">
    <source>
        <dbReference type="EMBL" id="CAB4620768.1"/>
    </source>
</evidence>
<comment type="similarity">
    <text evidence="1">Belongs to the short-chain dehydrogenases/reductases (SDR) family.</text>
</comment>
<dbReference type="SUPFAM" id="SSF51735">
    <property type="entry name" value="NAD(P)-binding Rossmann-fold domains"/>
    <property type="match status" value="1"/>
</dbReference>
<evidence type="ECO:0000256" key="2">
    <source>
        <dbReference type="ARBA" id="ARBA00023002"/>
    </source>
</evidence>
<dbReference type="PRINTS" id="PR00081">
    <property type="entry name" value="GDHRDH"/>
</dbReference>
<dbReference type="CDD" id="cd05233">
    <property type="entry name" value="SDR_c"/>
    <property type="match status" value="1"/>
</dbReference>
<dbReference type="EMBL" id="CAEZVG010000015">
    <property type="protein sequence ID" value="CAB4620768.1"/>
    <property type="molecule type" value="Genomic_DNA"/>
</dbReference>
<dbReference type="FunFam" id="3.40.50.720:FF:000084">
    <property type="entry name" value="Short-chain dehydrogenase reductase"/>
    <property type="match status" value="1"/>
</dbReference>
<dbReference type="Gene3D" id="3.40.50.720">
    <property type="entry name" value="NAD(P)-binding Rossmann-like Domain"/>
    <property type="match status" value="1"/>
</dbReference>
<accession>A0A6J6BU62</accession>
<evidence type="ECO:0000313" key="3">
    <source>
        <dbReference type="EMBL" id="CAB4542227.1"/>
    </source>
</evidence>
<dbReference type="Pfam" id="PF13561">
    <property type="entry name" value="adh_short_C2"/>
    <property type="match status" value="1"/>
</dbReference>
<keyword evidence="2" id="KW-0560">Oxidoreductase</keyword>